<keyword evidence="1" id="KW-0812">Transmembrane</keyword>
<comment type="caution">
    <text evidence="2">The sequence shown here is derived from an EMBL/GenBank/DDBJ whole genome shotgun (WGS) entry which is preliminary data.</text>
</comment>
<keyword evidence="1" id="KW-0472">Membrane</keyword>
<evidence type="ECO:0000313" key="2">
    <source>
        <dbReference type="EMBL" id="MFC6386435.1"/>
    </source>
</evidence>
<evidence type="ECO:0000256" key="1">
    <source>
        <dbReference type="SAM" id="Phobius"/>
    </source>
</evidence>
<protein>
    <submittedName>
        <fullName evidence="2">TIGR02206 family membrane protein</fullName>
    </submittedName>
</protein>
<dbReference type="Pfam" id="PF14808">
    <property type="entry name" value="TMEM164"/>
    <property type="match status" value="1"/>
</dbReference>
<dbReference type="InterPro" id="IPR011737">
    <property type="entry name" value="CHP02206_TP0381"/>
</dbReference>
<name>A0ABW1WH81_9BACL</name>
<evidence type="ECO:0000313" key="3">
    <source>
        <dbReference type="Proteomes" id="UP001596267"/>
    </source>
</evidence>
<feature type="transmembrane region" description="Helical" evidence="1">
    <location>
        <begin position="48"/>
        <end position="67"/>
    </location>
</feature>
<dbReference type="EMBL" id="JBHSTQ010000006">
    <property type="protein sequence ID" value="MFC6386435.1"/>
    <property type="molecule type" value="Genomic_DNA"/>
</dbReference>
<feature type="transmembrane region" description="Helical" evidence="1">
    <location>
        <begin position="79"/>
        <end position="98"/>
    </location>
</feature>
<feature type="transmembrane region" description="Helical" evidence="1">
    <location>
        <begin position="165"/>
        <end position="188"/>
    </location>
</feature>
<gene>
    <name evidence="2" type="ORF">ACFP7A_07465</name>
</gene>
<proteinExistence type="predicted"/>
<dbReference type="Proteomes" id="UP001596267">
    <property type="component" value="Unassembled WGS sequence"/>
</dbReference>
<keyword evidence="1" id="KW-1133">Transmembrane helix</keyword>
<keyword evidence="3" id="KW-1185">Reference proteome</keyword>
<feature type="transmembrane region" description="Helical" evidence="1">
    <location>
        <begin position="133"/>
        <end position="153"/>
    </location>
</feature>
<organism evidence="2 3">
    <name type="scientific">Sporolactobacillus kofuensis</name>
    <dbReference type="NCBI Taxonomy" id="269672"/>
    <lineage>
        <taxon>Bacteria</taxon>
        <taxon>Bacillati</taxon>
        <taxon>Bacillota</taxon>
        <taxon>Bacilli</taxon>
        <taxon>Bacillales</taxon>
        <taxon>Sporolactobacillaceae</taxon>
        <taxon>Sporolactobacillus</taxon>
    </lineage>
</organism>
<reference evidence="3" key="1">
    <citation type="journal article" date="2019" name="Int. J. Syst. Evol. Microbiol.">
        <title>The Global Catalogue of Microorganisms (GCM) 10K type strain sequencing project: providing services to taxonomists for standard genome sequencing and annotation.</title>
        <authorList>
            <consortium name="The Broad Institute Genomics Platform"/>
            <consortium name="The Broad Institute Genome Sequencing Center for Infectious Disease"/>
            <person name="Wu L."/>
            <person name="Ma J."/>
        </authorList>
    </citation>
    <scope>NUCLEOTIDE SEQUENCE [LARGE SCALE GENOMIC DNA]</scope>
    <source>
        <strain evidence="3">CCUG 42001</strain>
    </source>
</reference>
<accession>A0ABW1WH81</accession>
<dbReference type="RefSeq" id="WP_253054225.1">
    <property type="nucleotide sequence ID" value="NZ_JAMXWN010000006.1"/>
</dbReference>
<feature type="transmembrane region" description="Helical" evidence="1">
    <location>
        <begin position="208"/>
        <end position="230"/>
    </location>
</feature>
<dbReference type="NCBIfam" id="TIGR02206">
    <property type="entry name" value="intg_mem_TP0381"/>
    <property type="match status" value="1"/>
</dbReference>
<feature type="transmembrane region" description="Helical" evidence="1">
    <location>
        <begin position="103"/>
        <end position="121"/>
    </location>
</feature>
<sequence>MAVYLWPQTISFVLFSTQHLWTLLVITLLGVCLFLFRKPIRQALFLRLSVRFGLAAVLLIGELVYQIVTIRSGQWSANYALPLEVSDLAALLSIVMLLSKKWWLFAILYFAGIGSAVQALITPDLGGVSFPHIRYIQFFATHGATVLACLFMIAVERYRPTYRSLWWAAGCLNLYGALIFCFDWWIGANYLYLMHKPNLSILNWLGPWPWYLLWIEVLMVAEFHFLYWPFKRNRG</sequence>
<feature type="transmembrane region" description="Helical" evidence="1">
    <location>
        <begin position="20"/>
        <end position="36"/>
    </location>
</feature>